<dbReference type="PANTHER" id="PTHR44196">
    <property type="entry name" value="DEHYDROGENASE/REDUCTASE SDR FAMILY MEMBER 7B"/>
    <property type="match status" value="1"/>
</dbReference>
<dbReference type="PANTHER" id="PTHR44196:SF1">
    <property type="entry name" value="DEHYDROGENASE_REDUCTASE SDR FAMILY MEMBER 7B"/>
    <property type="match status" value="1"/>
</dbReference>
<organism evidence="3 4">
    <name type="scientific">Sulfobacillus acidophilus (strain ATCC 700253 / DSM 10332 / NAL)</name>
    <dbReference type="NCBI Taxonomy" id="679936"/>
    <lineage>
        <taxon>Bacteria</taxon>
        <taxon>Bacillati</taxon>
        <taxon>Bacillota</taxon>
        <taxon>Clostridia</taxon>
        <taxon>Eubacteriales</taxon>
        <taxon>Clostridiales Family XVII. Incertae Sedis</taxon>
        <taxon>Sulfobacillus</taxon>
    </lineage>
</organism>
<proteinExistence type="inferred from homology"/>
<dbReference type="InterPro" id="IPR002347">
    <property type="entry name" value="SDR_fam"/>
</dbReference>
<dbReference type="Gene3D" id="3.40.50.720">
    <property type="entry name" value="NAD(P)-binding Rossmann-like Domain"/>
    <property type="match status" value="1"/>
</dbReference>
<name>G8TW15_SULAD</name>
<dbReference type="PRINTS" id="PR00081">
    <property type="entry name" value="GDHRDH"/>
</dbReference>
<dbReference type="GO" id="GO:0016491">
    <property type="term" value="F:oxidoreductase activity"/>
    <property type="evidence" value="ECO:0007669"/>
    <property type="project" value="UniProtKB-KW"/>
</dbReference>
<keyword evidence="4" id="KW-1185">Reference proteome</keyword>
<dbReference type="CDD" id="cd05233">
    <property type="entry name" value="SDR_c"/>
    <property type="match status" value="1"/>
</dbReference>
<dbReference type="GO" id="GO:0016020">
    <property type="term" value="C:membrane"/>
    <property type="evidence" value="ECO:0007669"/>
    <property type="project" value="TreeGrafter"/>
</dbReference>
<evidence type="ECO:0000256" key="2">
    <source>
        <dbReference type="ARBA" id="ARBA00023002"/>
    </source>
</evidence>
<evidence type="ECO:0000256" key="1">
    <source>
        <dbReference type="ARBA" id="ARBA00006484"/>
    </source>
</evidence>
<dbReference type="PATRIC" id="fig|679936.5.peg.2566"/>
<dbReference type="Pfam" id="PF00106">
    <property type="entry name" value="adh_short"/>
    <property type="match status" value="1"/>
</dbReference>
<gene>
    <name evidence="3" type="ordered locus">Sulac_2479</name>
</gene>
<dbReference type="EMBL" id="CP003179">
    <property type="protein sequence ID" value="AEW05942.1"/>
    <property type="molecule type" value="Genomic_DNA"/>
</dbReference>
<protein>
    <submittedName>
        <fullName evidence="3">Short-chain dehydrogenase/reductase SDR</fullName>
    </submittedName>
</protein>
<dbReference type="Proteomes" id="UP000005439">
    <property type="component" value="Chromosome"/>
</dbReference>
<dbReference type="STRING" id="679936.Sulac_2479"/>
<sequence>MDFPRHCFVTGGSRGLGASLVRILAGRGHRTAYCARWPQDDRSDIPAFAGDLADPAFRARLITGVIDRLSTLDTLVLNAAVLDDPLLAPVSRLTSKSLTELLAVNLVAPLDLVRQFLPVLRRQENPLVLAISSDAARIPYPGWTAYAASKAGLEIAMEILAQEEPSIRVHVVDPGDMDTALHRQALPHDTNRLRRPDEAAAALLPLIEDPVRFSGQTRLYLAVNSVGRLALVSSKEGAS</sequence>
<dbReference type="KEGG" id="sap:Sulac_2479"/>
<keyword evidence="2" id="KW-0560">Oxidoreductase</keyword>
<dbReference type="AlphaFoldDB" id="G8TW15"/>
<evidence type="ECO:0000313" key="3">
    <source>
        <dbReference type="EMBL" id="AEW05942.1"/>
    </source>
</evidence>
<reference evidence="4" key="1">
    <citation type="submission" date="2011-12" db="EMBL/GenBank/DDBJ databases">
        <title>The complete genome of chromosome of Sulfobacillus acidophilus DSM 10332.</title>
        <authorList>
            <person name="Lucas S."/>
            <person name="Han J."/>
            <person name="Lapidus A."/>
            <person name="Bruce D."/>
            <person name="Goodwin L."/>
            <person name="Pitluck S."/>
            <person name="Peters L."/>
            <person name="Kyrpides N."/>
            <person name="Mavromatis K."/>
            <person name="Ivanova N."/>
            <person name="Mikhailova N."/>
            <person name="Chertkov O."/>
            <person name="Saunders E."/>
            <person name="Detter J.C."/>
            <person name="Tapia R."/>
            <person name="Han C."/>
            <person name="Land M."/>
            <person name="Hauser L."/>
            <person name="Markowitz V."/>
            <person name="Cheng J.-F."/>
            <person name="Hugenholtz P."/>
            <person name="Woyke T."/>
            <person name="Wu D."/>
            <person name="Pukall R."/>
            <person name="Gehrich-Schroeter G."/>
            <person name="Schneider S."/>
            <person name="Klenk H.-P."/>
            <person name="Eisen J.A."/>
        </authorList>
    </citation>
    <scope>NUCLEOTIDE SEQUENCE [LARGE SCALE GENOMIC DNA]</scope>
    <source>
        <strain evidence="4">ATCC 700253 / DSM 10332 / NAL</strain>
    </source>
</reference>
<evidence type="ECO:0000313" key="4">
    <source>
        <dbReference type="Proteomes" id="UP000005439"/>
    </source>
</evidence>
<accession>G8TW15</accession>
<dbReference type="InterPro" id="IPR036291">
    <property type="entry name" value="NAD(P)-bd_dom_sf"/>
</dbReference>
<dbReference type="SUPFAM" id="SSF51735">
    <property type="entry name" value="NAD(P)-binding Rossmann-fold domains"/>
    <property type="match status" value="1"/>
</dbReference>
<reference evidence="3 4" key="2">
    <citation type="journal article" date="2012" name="Stand. Genomic Sci.">
        <title>Complete genome sequence of the moderately thermophilic mineral-sulfide-oxidizing firmicute Sulfobacillus acidophilus type strain (NAL(T)).</title>
        <authorList>
            <person name="Anderson I."/>
            <person name="Chertkov O."/>
            <person name="Chen A."/>
            <person name="Saunders E."/>
            <person name="Lapidus A."/>
            <person name="Nolan M."/>
            <person name="Lucas S."/>
            <person name="Hammon N."/>
            <person name="Deshpande S."/>
            <person name="Cheng J.F."/>
            <person name="Han C."/>
            <person name="Tapia R."/>
            <person name="Goodwin L.A."/>
            <person name="Pitluck S."/>
            <person name="Liolios K."/>
            <person name="Pagani I."/>
            <person name="Ivanova N."/>
            <person name="Mikhailova N."/>
            <person name="Pati A."/>
            <person name="Palaniappan K."/>
            <person name="Land M."/>
            <person name="Pan C."/>
            <person name="Rohde M."/>
            <person name="Pukall R."/>
            <person name="Goker M."/>
            <person name="Detter J.C."/>
            <person name="Woyke T."/>
            <person name="Bristow J."/>
            <person name="Eisen J.A."/>
            <person name="Markowitz V."/>
            <person name="Hugenholtz P."/>
            <person name="Kyrpides N.C."/>
            <person name="Klenk H.P."/>
            <person name="Mavromatis K."/>
        </authorList>
    </citation>
    <scope>NUCLEOTIDE SEQUENCE [LARGE SCALE GENOMIC DNA]</scope>
    <source>
        <strain evidence="4">ATCC 700253 / DSM 10332 / NAL</strain>
    </source>
</reference>
<comment type="similarity">
    <text evidence="1">Belongs to the short-chain dehydrogenases/reductases (SDR) family.</text>
</comment>
<dbReference type="HOGENOM" id="CLU_010194_2_10_9"/>